<reference evidence="4" key="1">
    <citation type="submission" date="2022-06" db="EMBL/GenBank/DDBJ databases">
        <authorList>
            <consortium name="SYNGENTA / RWTH Aachen University"/>
        </authorList>
    </citation>
    <scope>NUCLEOTIDE SEQUENCE</scope>
</reference>
<dbReference type="GO" id="GO:0016805">
    <property type="term" value="F:dipeptidase activity"/>
    <property type="evidence" value="ECO:0007669"/>
    <property type="project" value="TreeGrafter"/>
</dbReference>
<proteinExistence type="inferred from homology"/>
<dbReference type="Pfam" id="PF07687">
    <property type="entry name" value="M20_dimer"/>
    <property type="match status" value="1"/>
</dbReference>
<dbReference type="PANTHER" id="PTHR30575:SF0">
    <property type="entry name" value="XAA-ARG DIPEPTIDASE"/>
    <property type="match status" value="1"/>
</dbReference>
<dbReference type="NCBIfam" id="TIGR01891">
    <property type="entry name" value="amidohydrolases"/>
    <property type="match status" value="1"/>
</dbReference>
<comment type="similarity">
    <text evidence="1">Belongs to the peptidase M20A family.</text>
</comment>
<dbReference type="CDD" id="cd03887">
    <property type="entry name" value="M20_Acy1L2"/>
    <property type="match status" value="1"/>
</dbReference>
<feature type="domain" description="Peptidase M20 dimerisation" evidence="3">
    <location>
        <begin position="281"/>
        <end position="372"/>
    </location>
</feature>
<dbReference type="EMBL" id="CALTRL010005843">
    <property type="protein sequence ID" value="CAH7687188.1"/>
    <property type="molecule type" value="Genomic_DNA"/>
</dbReference>
<dbReference type="InterPro" id="IPR002933">
    <property type="entry name" value="Peptidase_M20"/>
</dbReference>
<evidence type="ECO:0000313" key="5">
    <source>
        <dbReference type="Proteomes" id="UP001153365"/>
    </source>
</evidence>
<comment type="caution">
    <text evidence="4">The sequence shown here is derived from an EMBL/GenBank/DDBJ whole genome shotgun (WGS) entry which is preliminary data.</text>
</comment>
<dbReference type="InterPro" id="IPR052030">
    <property type="entry name" value="Peptidase_M20/M20A_hydrolases"/>
</dbReference>
<dbReference type="Pfam" id="PF01546">
    <property type="entry name" value="Peptidase_M20"/>
    <property type="match status" value="1"/>
</dbReference>
<protein>
    <recommendedName>
        <fullName evidence="3">Peptidase M20 dimerisation domain-containing protein</fullName>
    </recommendedName>
</protein>
<name>A0AAV0BLJ7_PHAPC</name>
<dbReference type="Gene3D" id="3.30.70.360">
    <property type="match status" value="1"/>
</dbReference>
<evidence type="ECO:0000256" key="1">
    <source>
        <dbReference type="ARBA" id="ARBA00006247"/>
    </source>
</evidence>
<dbReference type="InterPro" id="IPR036264">
    <property type="entry name" value="Bact_exopeptidase_dim_dom"/>
</dbReference>
<sequence length="502" mass="55570">MSSTFNSCLGSIINSIQVNSNVRLDYNRSSNSRITNYRSNHQPIPQSPMNSNRTVTSNGQLVVSQPNSPGSQPPAYWDHQASQIDQDLIPIKSNKHHHDDDDDDGFQRLKRSEIKLIEDRIDELSDRLREFSLKMFEFPELAMKEFKTHDLLASFMEEQTGWTVNRHAYGIETAVEAIFKSGEGGRTVGFNSEMDALPGIGHACGHPLICISGIAAALATATALEKTSTPGTVILLGTPAEETIGGKIMLLEKGAYRKMDACLMLHPAPYGGLLDMLAITQIKVEYFGKTAHAAGAPWEAINALDAAVSAYNNISVLRQQIHPTQRVHGIIQGSEKWVQNVIPDYAYLTYDIRAKTKSEMLDLKERVLNCFKASSLSSGCKIEITEEMVYDDLINNELLGKEYKRYMEDQRGIEVPLEGPILGSTDFGNVSYEVPSIHPLFKIPCEEGQGNHTKGFTRASAKLRAHQLSLESAKGIAIVGFRVLKDEGFSKAVYKSFLKSSK</sequence>
<accession>A0AAV0BLJ7</accession>
<gene>
    <name evidence="4" type="ORF">PPACK8108_LOCUS21936</name>
</gene>
<evidence type="ECO:0000259" key="3">
    <source>
        <dbReference type="Pfam" id="PF07687"/>
    </source>
</evidence>
<dbReference type="InterPro" id="IPR017439">
    <property type="entry name" value="Amidohydrolase"/>
</dbReference>
<dbReference type="Gene3D" id="3.40.630.10">
    <property type="entry name" value="Zn peptidases"/>
    <property type="match status" value="1"/>
</dbReference>
<evidence type="ECO:0000256" key="2">
    <source>
        <dbReference type="SAM" id="MobiDB-lite"/>
    </source>
</evidence>
<dbReference type="AlphaFoldDB" id="A0AAV0BLJ7"/>
<dbReference type="SUPFAM" id="SSF53187">
    <property type="entry name" value="Zn-dependent exopeptidases"/>
    <property type="match status" value="1"/>
</dbReference>
<evidence type="ECO:0000313" key="4">
    <source>
        <dbReference type="EMBL" id="CAH7687188.1"/>
    </source>
</evidence>
<organism evidence="4 5">
    <name type="scientific">Phakopsora pachyrhizi</name>
    <name type="common">Asian soybean rust disease fungus</name>
    <dbReference type="NCBI Taxonomy" id="170000"/>
    <lineage>
        <taxon>Eukaryota</taxon>
        <taxon>Fungi</taxon>
        <taxon>Dikarya</taxon>
        <taxon>Basidiomycota</taxon>
        <taxon>Pucciniomycotina</taxon>
        <taxon>Pucciniomycetes</taxon>
        <taxon>Pucciniales</taxon>
        <taxon>Phakopsoraceae</taxon>
        <taxon>Phakopsora</taxon>
    </lineage>
</organism>
<dbReference type="InterPro" id="IPR011650">
    <property type="entry name" value="Peptidase_M20_dimer"/>
</dbReference>
<dbReference type="FunFam" id="3.30.70.360:FF:000004">
    <property type="entry name" value="Peptidase M20 domain-containing protein 2"/>
    <property type="match status" value="1"/>
</dbReference>
<keyword evidence="5" id="KW-1185">Reference proteome</keyword>
<feature type="region of interest" description="Disordered" evidence="2">
    <location>
        <begin position="33"/>
        <end position="55"/>
    </location>
</feature>
<dbReference type="PANTHER" id="PTHR30575">
    <property type="entry name" value="PEPTIDASE M20"/>
    <property type="match status" value="1"/>
</dbReference>
<dbReference type="Proteomes" id="UP001153365">
    <property type="component" value="Unassembled WGS sequence"/>
</dbReference>
<dbReference type="SUPFAM" id="SSF55031">
    <property type="entry name" value="Bacterial exopeptidase dimerisation domain"/>
    <property type="match status" value="1"/>
</dbReference>